<dbReference type="EMBL" id="JXZB01000001">
    <property type="protein sequence ID" value="KIQ66177.1"/>
    <property type="molecule type" value="Genomic_DNA"/>
</dbReference>
<dbReference type="PATRIC" id="fig|2064.6.peg.74"/>
<sequence>MRAVKRVLALGALTAPLVIGCAGLASADDFDAHFDKSQFIANESGAGFANTGSFVDENGVEHHAFWIWADDNGVSGSFLDSGAHF</sequence>
<evidence type="ECO:0000313" key="3">
    <source>
        <dbReference type="Proteomes" id="UP000032066"/>
    </source>
</evidence>
<keyword evidence="3" id="KW-1185">Reference proteome</keyword>
<reference evidence="2 3" key="1">
    <citation type="submission" date="2015-02" db="EMBL/GenBank/DDBJ databases">
        <title>Draft genome sequence of Kitasatospora griseola MF730-N6, a bafilomycin, terpentecin and satosporin producer.</title>
        <authorList>
            <person name="Arens J.C."/>
            <person name="Haltli B."/>
            <person name="Kerr R.G."/>
        </authorList>
    </citation>
    <scope>NUCLEOTIDE SEQUENCE [LARGE SCALE GENOMIC DNA]</scope>
    <source>
        <strain evidence="2 3">MF730-N6</strain>
    </source>
</reference>
<proteinExistence type="predicted"/>
<keyword evidence="1" id="KW-0732">Signal</keyword>
<evidence type="ECO:0000313" key="2">
    <source>
        <dbReference type="EMBL" id="KIQ66177.1"/>
    </source>
</evidence>
<name>A0A0D0Q0Z6_KITGR</name>
<organism evidence="2 3">
    <name type="scientific">Kitasatospora griseola</name>
    <name type="common">Streptomyces griseolosporeus</name>
    <dbReference type="NCBI Taxonomy" id="2064"/>
    <lineage>
        <taxon>Bacteria</taxon>
        <taxon>Bacillati</taxon>
        <taxon>Actinomycetota</taxon>
        <taxon>Actinomycetes</taxon>
        <taxon>Kitasatosporales</taxon>
        <taxon>Streptomycetaceae</taxon>
        <taxon>Kitasatospora</taxon>
    </lineage>
</organism>
<protein>
    <submittedName>
        <fullName evidence="2">Uncharacterized protein</fullName>
    </submittedName>
</protein>
<dbReference type="PROSITE" id="PS51257">
    <property type="entry name" value="PROKAR_LIPOPROTEIN"/>
    <property type="match status" value="1"/>
</dbReference>
<comment type="caution">
    <text evidence="2">The sequence shown here is derived from an EMBL/GenBank/DDBJ whole genome shotgun (WGS) entry which is preliminary data.</text>
</comment>
<dbReference type="AlphaFoldDB" id="A0A0D0Q0Z6"/>
<dbReference type="OrthoDB" id="4266529at2"/>
<feature type="signal peptide" evidence="1">
    <location>
        <begin position="1"/>
        <end position="27"/>
    </location>
</feature>
<dbReference type="RefSeq" id="WP_043907184.1">
    <property type="nucleotide sequence ID" value="NZ_JXZB01000001.1"/>
</dbReference>
<feature type="chain" id="PRO_5002218975" evidence="1">
    <location>
        <begin position="28"/>
        <end position="85"/>
    </location>
</feature>
<accession>A0A0D0Q0Z6</accession>
<evidence type="ECO:0000256" key="1">
    <source>
        <dbReference type="SAM" id="SignalP"/>
    </source>
</evidence>
<dbReference type="Proteomes" id="UP000032066">
    <property type="component" value="Unassembled WGS sequence"/>
</dbReference>
<gene>
    <name evidence="2" type="ORF">TR51_00295</name>
</gene>